<keyword evidence="2" id="KW-0677">Repeat</keyword>
<feature type="compositionally biased region" description="Basic residues" evidence="5">
    <location>
        <begin position="429"/>
        <end position="441"/>
    </location>
</feature>
<keyword evidence="8" id="KW-1185">Reference proteome</keyword>
<dbReference type="Pfam" id="PF07648">
    <property type="entry name" value="Kazal_2"/>
    <property type="match status" value="3"/>
</dbReference>
<protein>
    <submittedName>
        <fullName evidence="7">GK21539</fullName>
    </submittedName>
</protein>
<gene>
    <name evidence="7" type="primary">Dwil\GK21539</name>
    <name evidence="7" type="ORF">Dwil_GK21539</name>
</gene>
<dbReference type="HOGENOM" id="CLU_018211_0_0_1"/>
<feature type="compositionally biased region" description="Polar residues" evidence="5">
    <location>
        <begin position="443"/>
        <end position="459"/>
    </location>
</feature>
<dbReference type="FunFam" id="3.30.60.30:FF:000057">
    <property type="entry name" value="Follistatin, isoform B"/>
    <property type="match status" value="1"/>
</dbReference>
<feature type="compositionally biased region" description="Low complexity" evidence="5">
    <location>
        <begin position="403"/>
        <end position="414"/>
    </location>
</feature>
<dbReference type="PROSITE" id="PS51465">
    <property type="entry name" value="KAZAL_2"/>
    <property type="match status" value="2"/>
</dbReference>
<evidence type="ECO:0000256" key="2">
    <source>
        <dbReference type="ARBA" id="ARBA00022737"/>
    </source>
</evidence>
<evidence type="ECO:0000259" key="6">
    <source>
        <dbReference type="PROSITE" id="PS51465"/>
    </source>
</evidence>
<dbReference type="Gene3D" id="3.90.290.10">
    <property type="entry name" value="TGF-beta binding (TB) domain"/>
    <property type="match status" value="1"/>
</dbReference>
<dbReference type="GO" id="GO:0005509">
    <property type="term" value="F:calcium ion binding"/>
    <property type="evidence" value="ECO:0007669"/>
    <property type="project" value="TreeGrafter"/>
</dbReference>
<dbReference type="Gene3D" id="3.30.60.30">
    <property type="match status" value="3"/>
</dbReference>
<dbReference type="eggNOG" id="KOG3649">
    <property type="taxonomic scope" value="Eukaryota"/>
</dbReference>
<dbReference type="GO" id="GO:0005518">
    <property type="term" value="F:collagen binding"/>
    <property type="evidence" value="ECO:0007669"/>
    <property type="project" value="TreeGrafter"/>
</dbReference>
<feature type="compositionally biased region" description="Low complexity" evidence="5">
    <location>
        <begin position="146"/>
        <end position="161"/>
    </location>
</feature>
<dbReference type="GO" id="GO:0050840">
    <property type="term" value="F:extracellular matrix binding"/>
    <property type="evidence" value="ECO:0007669"/>
    <property type="project" value="TreeGrafter"/>
</dbReference>
<proteinExistence type="predicted"/>
<feature type="domain" description="Kazal-like" evidence="6">
    <location>
        <begin position="580"/>
        <end position="627"/>
    </location>
</feature>
<dbReference type="SUPFAM" id="SSF100895">
    <property type="entry name" value="Kazal-type serine protease inhibitors"/>
    <property type="match status" value="3"/>
</dbReference>
<dbReference type="SMART" id="SM00280">
    <property type="entry name" value="KAZAL"/>
    <property type="match status" value="3"/>
</dbReference>
<evidence type="ECO:0000256" key="5">
    <source>
        <dbReference type="SAM" id="MobiDB-lite"/>
    </source>
</evidence>
<dbReference type="InterPro" id="IPR003645">
    <property type="entry name" value="Fol_N"/>
</dbReference>
<dbReference type="STRING" id="7260.B4MPU0"/>
<accession>B4MPU0</accession>
<feature type="domain" description="Kazal-like" evidence="6">
    <location>
        <begin position="685"/>
        <end position="729"/>
    </location>
</feature>
<keyword evidence="3" id="KW-1015">Disulfide bond</keyword>
<feature type="compositionally biased region" description="Basic residues" evidence="5">
    <location>
        <begin position="486"/>
        <end position="496"/>
    </location>
</feature>
<dbReference type="SMART" id="SM00274">
    <property type="entry name" value="FOLN"/>
    <property type="match status" value="3"/>
</dbReference>
<evidence type="ECO:0000256" key="3">
    <source>
        <dbReference type="ARBA" id="ARBA00023157"/>
    </source>
</evidence>
<organism evidence="8">
    <name type="scientific">Drosophila willistoni</name>
    <name type="common">Fruit fly</name>
    <dbReference type="NCBI Taxonomy" id="7260"/>
    <lineage>
        <taxon>Eukaryota</taxon>
        <taxon>Metazoa</taxon>
        <taxon>Ecdysozoa</taxon>
        <taxon>Arthropoda</taxon>
        <taxon>Hexapoda</taxon>
        <taxon>Insecta</taxon>
        <taxon>Pterygota</taxon>
        <taxon>Neoptera</taxon>
        <taxon>Endopterygota</taxon>
        <taxon>Diptera</taxon>
        <taxon>Brachycera</taxon>
        <taxon>Muscomorpha</taxon>
        <taxon>Ephydroidea</taxon>
        <taxon>Drosophilidae</taxon>
        <taxon>Drosophila</taxon>
        <taxon>Sophophora</taxon>
    </lineage>
</organism>
<name>B4MPU0_DROWI</name>
<reference evidence="7 8" key="1">
    <citation type="journal article" date="2007" name="Nature">
        <title>Evolution of genes and genomes on the Drosophila phylogeny.</title>
        <authorList>
            <consortium name="Drosophila 12 Genomes Consortium"/>
            <person name="Clark A.G."/>
            <person name="Eisen M.B."/>
            <person name="Smith D.R."/>
            <person name="Bergman C.M."/>
            <person name="Oliver B."/>
            <person name="Markow T.A."/>
            <person name="Kaufman T.C."/>
            <person name="Kellis M."/>
            <person name="Gelbart W."/>
            <person name="Iyer V.N."/>
            <person name="Pollard D.A."/>
            <person name="Sackton T.B."/>
            <person name="Larracuente A.M."/>
            <person name="Singh N.D."/>
            <person name="Abad J.P."/>
            <person name="Abt D.N."/>
            <person name="Adryan B."/>
            <person name="Aguade M."/>
            <person name="Akashi H."/>
            <person name="Anderson W.W."/>
            <person name="Aquadro C.F."/>
            <person name="Ardell D.H."/>
            <person name="Arguello R."/>
            <person name="Artieri C.G."/>
            <person name="Barbash D.A."/>
            <person name="Barker D."/>
            <person name="Barsanti P."/>
            <person name="Batterham P."/>
            <person name="Batzoglou S."/>
            <person name="Begun D."/>
            <person name="Bhutkar A."/>
            <person name="Blanco E."/>
            <person name="Bosak S.A."/>
            <person name="Bradley R.K."/>
            <person name="Brand A.D."/>
            <person name="Brent M.R."/>
            <person name="Brooks A.N."/>
            <person name="Brown R.H."/>
            <person name="Butlin R.K."/>
            <person name="Caggese C."/>
            <person name="Calvi B.R."/>
            <person name="Bernardo de Carvalho A."/>
            <person name="Caspi A."/>
            <person name="Castrezana S."/>
            <person name="Celniker S.E."/>
            <person name="Chang J.L."/>
            <person name="Chapple C."/>
            <person name="Chatterji S."/>
            <person name="Chinwalla A."/>
            <person name="Civetta A."/>
            <person name="Clifton S.W."/>
            <person name="Comeron J.M."/>
            <person name="Costello J.C."/>
            <person name="Coyne J.A."/>
            <person name="Daub J."/>
            <person name="David R.G."/>
            <person name="Delcher A.L."/>
            <person name="Delehaunty K."/>
            <person name="Do C.B."/>
            <person name="Ebling H."/>
            <person name="Edwards K."/>
            <person name="Eickbush T."/>
            <person name="Evans J.D."/>
            <person name="Filipski A."/>
            <person name="Findeiss S."/>
            <person name="Freyhult E."/>
            <person name="Fulton L."/>
            <person name="Fulton R."/>
            <person name="Garcia A.C."/>
            <person name="Gardiner A."/>
            <person name="Garfield D.A."/>
            <person name="Garvin B.E."/>
            <person name="Gibson G."/>
            <person name="Gilbert D."/>
            <person name="Gnerre S."/>
            <person name="Godfrey J."/>
            <person name="Good R."/>
            <person name="Gotea V."/>
            <person name="Gravely B."/>
            <person name="Greenberg A.J."/>
            <person name="Griffiths-Jones S."/>
            <person name="Gross S."/>
            <person name="Guigo R."/>
            <person name="Gustafson E.A."/>
            <person name="Haerty W."/>
            <person name="Hahn M.W."/>
            <person name="Halligan D.L."/>
            <person name="Halpern A.L."/>
            <person name="Halter G.M."/>
            <person name="Han M.V."/>
            <person name="Heger A."/>
            <person name="Hillier L."/>
            <person name="Hinrichs A.S."/>
            <person name="Holmes I."/>
            <person name="Hoskins R.A."/>
            <person name="Hubisz M.J."/>
            <person name="Hultmark D."/>
            <person name="Huntley M.A."/>
            <person name="Jaffe D.B."/>
            <person name="Jagadeeshan S."/>
            <person name="Jeck W.R."/>
            <person name="Johnson J."/>
            <person name="Jones C.D."/>
            <person name="Jordan W.C."/>
            <person name="Karpen G.H."/>
            <person name="Kataoka E."/>
            <person name="Keightley P.D."/>
            <person name="Kheradpour P."/>
            <person name="Kirkness E.F."/>
            <person name="Koerich L.B."/>
            <person name="Kristiansen K."/>
            <person name="Kudrna D."/>
            <person name="Kulathinal R.J."/>
            <person name="Kumar S."/>
            <person name="Kwok R."/>
            <person name="Lander E."/>
            <person name="Langley C.H."/>
            <person name="Lapoint R."/>
            <person name="Lazzaro B.P."/>
            <person name="Lee S.J."/>
            <person name="Levesque L."/>
            <person name="Li R."/>
            <person name="Lin C.F."/>
            <person name="Lin M.F."/>
            <person name="Lindblad-Toh K."/>
            <person name="Llopart A."/>
            <person name="Long M."/>
            <person name="Low L."/>
            <person name="Lozovsky E."/>
            <person name="Lu J."/>
            <person name="Luo M."/>
            <person name="Machado C.A."/>
            <person name="Makalowski W."/>
            <person name="Marzo M."/>
            <person name="Matsuda M."/>
            <person name="Matzkin L."/>
            <person name="McAllister B."/>
            <person name="McBride C.S."/>
            <person name="McKernan B."/>
            <person name="McKernan K."/>
            <person name="Mendez-Lago M."/>
            <person name="Minx P."/>
            <person name="Mollenhauer M.U."/>
            <person name="Montooth K."/>
            <person name="Mount S.M."/>
            <person name="Mu X."/>
            <person name="Myers E."/>
            <person name="Negre B."/>
            <person name="Newfeld S."/>
            <person name="Nielsen R."/>
            <person name="Noor M.A."/>
            <person name="O'Grady P."/>
            <person name="Pachter L."/>
            <person name="Papaceit M."/>
            <person name="Parisi M.J."/>
            <person name="Parisi M."/>
            <person name="Parts L."/>
            <person name="Pedersen J.S."/>
            <person name="Pesole G."/>
            <person name="Phillippy A.M."/>
            <person name="Ponting C.P."/>
            <person name="Pop M."/>
            <person name="Porcelli D."/>
            <person name="Powell J.R."/>
            <person name="Prohaska S."/>
            <person name="Pruitt K."/>
            <person name="Puig M."/>
            <person name="Quesneville H."/>
            <person name="Ram K.R."/>
            <person name="Rand D."/>
            <person name="Rasmussen M.D."/>
            <person name="Reed L.K."/>
            <person name="Reenan R."/>
            <person name="Reily A."/>
            <person name="Remington K.A."/>
            <person name="Rieger T.T."/>
            <person name="Ritchie M.G."/>
            <person name="Robin C."/>
            <person name="Rogers Y.H."/>
            <person name="Rohde C."/>
            <person name="Rozas J."/>
            <person name="Rubenfield M.J."/>
            <person name="Ruiz A."/>
            <person name="Russo S."/>
            <person name="Salzberg S.L."/>
            <person name="Sanchez-Gracia A."/>
            <person name="Saranga D.J."/>
            <person name="Sato H."/>
            <person name="Schaeffer S.W."/>
            <person name="Schatz M.C."/>
            <person name="Schlenke T."/>
            <person name="Schwartz R."/>
            <person name="Segarra C."/>
            <person name="Singh R.S."/>
            <person name="Sirot L."/>
            <person name="Sirota M."/>
            <person name="Sisneros N.B."/>
            <person name="Smith C.D."/>
            <person name="Smith T.F."/>
            <person name="Spieth J."/>
            <person name="Stage D.E."/>
            <person name="Stark A."/>
            <person name="Stephan W."/>
            <person name="Strausberg R.L."/>
            <person name="Strempel S."/>
            <person name="Sturgill D."/>
            <person name="Sutton G."/>
            <person name="Sutton G.G."/>
            <person name="Tao W."/>
            <person name="Teichmann S."/>
            <person name="Tobari Y.N."/>
            <person name="Tomimura Y."/>
            <person name="Tsolas J.M."/>
            <person name="Valente V.L."/>
            <person name="Venter E."/>
            <person name="Venter J.C."/>
            <person name="Vicario S."/>
            <person name="Vieira F.G."/>
            <person name="Vilella A.J."/>
            <person name="Villasante A."/>
            <person name="Walenz B."/>
            <person name="Wang J."/>
            <person name="Wasserman M."/>
            <person name="Watts T."/>
            <person name="Wilson D."/>
            <person name="Wilson R.K."/>
            <person name="Wing R.A."/>
            <person name="Wolfner M.F."/>
            <person name="Wong A."/>
            <person name="Wong G.K."/>
            <person name="Wu C.I."/>
            <person name="Wu G."/>
            <person name="Yamamoto D."/>
            <person name="Yang H.P."/>
            <person name="Yang S.P."/>
            <person name="Yorke J.A."/>
            <person name="Yoshida K."/>
            <person name="Zdobnov E."/>
            <person name="Zhang P."/>
            <person name="Zhang Y."/>
            <person name="Zimin A.V."/>
            <person name="Baldwin J."/>
            <person name="Abdouelleil A."/>
            <person name="Abdulkadir J."/>
            <person name="Abebe A."/>
            <person name="Abera B."/>
            <person name="Abreu J."/>
            <person name="Acer S.C."/>
            <person name="Aftuck L."/>
            <person name="Alexander A."/>
            <person name="An P."/>
            <person name="Anderson E."/>
            <person name="Anderson S."/>
            <person name="Arachi H."/>
            <person name="Azer M."/>
            <person name="Bachantsang P."/>
            <person name="Barry A."/>
            <person name="Bayul T."/>
            <person name="Berlin A."/>
            <person name="Bessette D."/>
            <person name="Bloom T."/>
            <person name="Blye J."/>
            <person name="Boguslavskiy L."/>
            <person name="Bonnet C."/>
            <person name="Boukhgalter B."/>
            <person name="Bourzgui I."/>
            <person name="Brown A."/>
            <person name="Cahill P."/>
            <person name="Channer S."/>
            <person name="Cheshatsang Y."/>
            <person name="Chuda L."/>
            <person name="Citroen M."/>
            <person name="Collymore A."/>
            <person name="Cooke P."/>
            <person name="Costello M."/>
            <person name="D'Aco K."/>
            <person name="Daza R."/>
            <person name="De Haan G."/>
            <person name="DeGray S."/>
            <person name="DeMaso C."/>
            <person name="Dhargay N."/>
            <person name="Dooley K."/>
            <person name="Dooley E."/>
            <person name="Doricent M."/>
            <person name="Dorje P."/>
            <person name="Dorjee K."/>
            <person name="Dupes A."/>
            <person name="Elong R."/>
            <person name="Falk J."/>
            <person name="Farina A."/>
            <person name="Faro S."/>
            <person name="Ferguson D."/>
            <person name="Fisher S."/>
            <person name="Foley C.D."/>
            <person name="Franke A."/>
            <person name="Friedrich D."/>
            <person name="Gadbois L."/>
            <person name="Gearin G."/>
            <person name="Gearin C.R."/>
            <person name="Giannoukos G."/>
            <person name="Goode T."/>
            <person name="Graham J."/>
            <person name="Grandbois E."/>
            <person name="Grewal S."/>
            <person name="Gyaltsen K."/>
            <person name="Hafez N."/>
            <person name="Hagos B."/>
            <person name="Hall J."/>
            <person name="Henson C."/>
            <person name="Hollinger A."/>
            <person name="Honan T."/>
            <person name="Huard M.D."/>
            <person name="Hughes L."/>
            <person name="Hurhula B."/>
            <person name="Husby M.E."/>
            <person name="Kamat A."/>
            <person name="Kanga B."/>
            <person name="Kashin S."/>
            <person name="Khazanovich D."/>
            <person name="Kisner P."/>
            <person name="Lance K."/>
            <person name="Lara M."/>
            <person name="Lee W."/>
            <person name="Lennon N."/>
            <person name="Letendre F."/>
            <person name="LeVine R."/>
            <person name="Lipovsky A."/>
            <person name="Liu X."/>
            <person name="Liu J."/>
            <person name="Liu S."/>
            <person name="Lokyitsang T."/>
            <person name="Lokyitsang Y."/>
            <person name="Lubonja R."/>
            <person name="Lui A."/>
            <person name="MacDonald P."/>
            <person name="Magnisalis V."/>
            <person name="Maru K."/>
            <person name="Matthews C."/>
            <person name="McCusker W."/>
            <person name="McDonough S."/>
            <person name="Mehta T."/>
            <person name="Meldrim J."/>
            <person name="Meneus L."/>
            <person name="Mihai O."/>
            <person name="Mihalev A."/>
            <person name="Mihova T."/>
            <person name="Mittelman R."/>
            <person name="Mlenga V."/>
            <person name="Montmayeur A."/>
            <person name="Mulrain L."/>
            <person name="Navidi A."/>
            <person name="Naylor J."/>
            <person name="Negash T."/>
            <person name="Nguyen T."/>
            <person name="Nguyen N."/>
            <person name="Nicol R."/>
            <person name="Norbu C."/>
            <person name="Norbu N."/>
            <person name="Novod N."/>
            <person name="O'Neill B."/>
            <person name="Osman S."/>
            <person name="Markiewicz E."/>
            <person name="Oyono O.L."/>
            <person name="Patti C."/>
            <person name="Phunkhang P."/>
            <person name="Pierre F."/>
            <person name="Priest M."/>
            <person name="Raghuraman S."/>
            <person name="Rege F."/>
            <person name="Reyes R."/>
            <person name="Rise C."/>
            <person name="Rogov P."/>
            <person name="Ross K."/>
            <person name="Ryan E."/>
            <person name="Settipalli S."/>
            <person name="Shea T."/>
            <person name="Sherpa N."/>
            <person name="Shi L."/>
            <person name="Shih D."/>
            <person name="Sparrow T."/>
            <person name="Spaulding J."/>
            <person name="Stalker J."/>
            <person name="Stange-Thomann N."/>
            <person name="Stavropoulos S."/>
            <person name="Stone C."/>
            <person name="Strader C."/>
            <person name="Tesfaye S."/>
            <person name="Thomson T."/>
            <person name="Thoulutsang Y."/>
            <person name="Thoulutsang D."/>
            <person name="Topham K."/>
            <person name="Topping I."/>
            <person name="Tsamla T."/>
            <person name="Vassiliev H."/>
            <person name="Vo A."/>
            <person name="Wangchuk T."/>
            <person name="Wangdi T."/>
            <person name="Weiand M."/>
            <person name="Wilkinson J."/>
            <person name="Wilson A."/>
            <person name="Yadav S."/>
            <person name="Young G."/>
            <person name="Yu Q."/>
            <person name="Zembek L."/>
            <person name="Zhong D."/>
            <person name="Zimmer A."/>
            <person name="Zwirko Z."/>
            <person name="Jaffe D.B."/>
            <person name="Alvarez P."/>
            <person name="Brockman W."/>
            <person name="Butler J."/>
            <person name="Chin C."/>
            <person name="Gnerre S."/>
            <person name="Grabherr M."/>
            <person name="Kleber M."/>
            <person name="Mauceli E."/>
            <person name="MacCallum I."/>
        </authorList>
    </citation>
    <scope>NUCLEOTIDE SEQUENCE [LARGE SCALE GENOMIC DNA]</scope>
    <source>
        <strain evidence="8">Tucson 14030-0811.24</strain>
    </source>
</reference>
<sequence>MPHHHHHRLLQTNSQNNLTFLKSNYKFKRRNMLTMRALPVPTTTEARTPNQLAATLSKTSAAEAAKAAAVPSHKCRTILSLFIAIAWNIVQESANWFLQQAGRIDRLAIPDDAGHDVNTAPLRHRCTRIAGTADDANDKVSTAREQQQQQQQPQPQPHQQQLGNDYLASSSQPCTRTTSGPGQQHHQLQLHSGQPLMTLLIGLLLLNISLAAAGTCWQTHLGSGKCNQIFSTNITKTECCGASQTFSYTDRELSSVEYFFATAIGGGVECAPCMENCKSFKCGPNKKCVKRKGRPKCVCAPECGAALRRKQQQEQHEQQQQQQQKHWGIKTQRGSRSLSSEITNINLDINGAKRQRKHSDIADNQRKSEQGNPMPMPMPMPQRQSQKKALGETKHRRLLIIDSSSSSSSSGSQSKTNNGRVEMRGYETRRRHRNNHGKHLTRSMMTGANDSTPAHQTTQSRHKLANANEPANDINRQQQQQQQQQPRRRNNKKHNKDQRIRIVAGTSAAAAAASAATTTSSTTTTLLTVNTTMSVSGSGPHRRRLYQNEHGSEMAASSAQSQSHSHLANADDLAFLGGIYEPVVLQHSNPVCGSDGRTYNTECQLRKRACRSNNAQLEVAYRGHCKTSCHGVQCLNGLMCVEDQYMMPHCISCNIECPRHNGNRRDNDDGDDDDDELDLDGYGYDGDYDEERAVCGVDGKTYRSACDINRMICKIGRSIAVAYPGPCRADRVSCADIKCGPKDTCLVDLQTQMPRCVSCRYKCSRKRQQQSGVDKICGFNNHTYNSWCEMRKDSCATGYFIGVKAQGSC</sequence>
<dbReference type="InParanoid" id="B4MPU0"/>
<dbReference type="Pfam" id="PF21333">
    <property type="entry name" value="FST_N"/>
    <property type="match status" value="1"/>
</dbReference>
<dbReference type="FunFam" id="3.30.60.30:FF:000061">
    <property type="entry name" value="Follistatin, isoform A"/>
    <property type="match status" value="1"/>
</dbReference>
<dbReference type="eggNOG" id="KOG4004">
    <property type="taxonomic scope" value="Eukaryota"/>
</dbReference>
<dbReference type="InterPro" id="IPR036773">
    <property type="entry name" value="TB_dom_sf"/>
</dbReference>
<keyword evidence="1" id="KW-0732">Signal</keyword>
<dbReference type="PANTHER" id="PTHR13866:SF29">
    <property type="entry name" value="FOLLISTATIN"/>
    <property type="match status" value="1"/>
</dbReference>
<dbReference type="GO" id="GO:0005615">
    <property type="term" value="C:extracellular space"/>
    <property type="evidence" value="ECO:0007669"/>
    <property type="project" value="TreeGrafter"/>
</dbReference>
<dbReference type="AlphaFoldDB" id="B4MPU0"/>
<feature type="compositionally biased region" description="Polar residues" evidence="5">
    <location>
        <begin position="167"/>
        <end position="178"/>
    </location>
</feature>
<feature type="compositionally biased region" description="Basic and acidic residues" evidence="5">
    <location>
        <begin position="358"/>
        <end position="369"/>
    </location>
</feature>
<dbReference type="CDD" id="cd00104">
    <property type="entry name" value="KAZAL_FS"/>
    <property type="match status" value="3"/>
</dbReference>
<dbReference type="InterPro" id="IPR002350">
    <property type="entry name" value="Kazal_dom"/>
</dbReference>
<dbReference type="Proteomes" id="UP000007798">
    <property type="component" value="Unassembled WGS sequence"/>
</dbReference>
<feature type="compositionally biased region" description="Polar residues" evidence="5">
    <location>
        <begin position="332"/>
        <end position="347"/>
    </location>
</feature>
<dbReference type="OMA" id="CSGVQCL"/>
<dbReference type="InterPro" id="IPR036058">
    <property type="entry name" value="Kazal_dom_sf"/>
</dbReference>
<dbReference type="PhylomeDB" id="B4MPU0"/>
<feature type="region of interest" description="Disordered" evidence="5">
    <location>
        <begin position="314"/>
        <end position="498"/>
    </location>
</feature>
<evidence type="ECO:0000256" key="1">
    <source>
        <dbReference type="ARBA" id="ARBA00022729"/>
    </source>
</evidence>
<feature type="compositionally biased region" description="Low complexity" evidence="5">
    <location>
        <begin position="179"/>
        <end position="189"/>
    </location>
</feature>
<dbReference type="OrthoDB" id="192611at2759"/>
<dbReference type="PANTHER" id="PTHR13866">
    <property type="entry name" value="SPARC OSTEONECTIN"/>
    <property type="match status" value="1"/>
</dbReference>
<feature type="region of interest" description="Disordered" evidence="5">
    <location>
        <begin position="135"/>
        <end position="189"/>
    </location>
</feature>
<evidence type="ECO:0000256" key="4">
    <source>
        <dbReference type="ARBA" id="ARBA00023180"/>
    </source>
</evidence>
<dbReference type="FunCoup" id="B4MPU0">
    <property type="interactions" value="7"/>
</dbReference>
<dbReference type="FunFam" id="3.90.290.10:FF:000013">
    <property type="entry name" value="Follistatin a"/>
    <property type="match status" value="1"/>
</dbReference>
<dbReference type="EMBL" id="CH963849">
    <property type="protein sequence ID" value="EDW74129.1"/>
    <property type="molecule type" value="Genomic_DNA"/>
</dbReference>
<evidence type="ECO:0000313" key="7">
    <source>
        <dbReference type="EMBL" id="EDW74129.1"/>
    </source>
</evidence>
<evidence type="ECO:0000313" key="8">
    <source>
        <dbReference type="Proteomes" id="UP000007798"/>
    </source>
</evidence>
<keyword evidence="4" id="KW-0325">Glycoprotein</keyword>